<evidence type="ECO:0000256" key="3">
    <source>
        <dbReference type="ARBA" id="ARBA00023163"/>
    </source>
</evidence>
<dbReference type="GO" id="GO:0003700">
    <property type="term" value="F:DNA-binding transcription factor activity"/>
    <property type="evidence" value="ECO:0007669"/>
    <property type="project" value="InterPro"/>
</dbReference>
<evidence type="ECO:0000256" key="1">
    <source>
        <dbReference type="ARBA" id="ARBA00023015"/>
    </source>
</evidence>
<protein>
    <submittedName>
        <fullName evidence="5">GntR family transcriptional regulator</fullName>
    </submittedName>
</protein>
<keyword evidence="3" id="KW-0804">Transcription</keyword>
<reference evidence="5" key="1">
    <citation type="submission" date="2022-12" db="EMBL/GenBank/DDBJ databases">
        <title>Reference genome sequencing for broad-spectrum identification of bacterial and archaeal isolates by mass spectrometry.</title>
        <authorList>
            <person name="Sekiguchi Y."/>
            <person name="Tourlousse D.M."/>
        </authorList>
    </citation>
    <scope>NUCLEOTIDE SEQUENCE</scope>
    <source>
        <strain evidence="5">10succ1</strain>
    </source>
</reference>
<gene>
    <name evidence="5" type="ORF">PM10SUCC1_03890</name>
</gene>
<dbReference type="PANTHER" id="PTHR38445">
    <property type="entry name" value="HTH-TYPE TRANSCRIPTIONAL REPRESSOR YTRA"/>
    <property type="match status" value="1"/>
</dbReference>
<keyword evidence="2" id="KW-0238">DNA-binding</keyword>
<sequence>MEFRGDIPIYLQVCNKIKKDIVNKIISPGGKLPSTRELALELSINPNTAARVYRELESEGLTFTLRGRGTFVTDDLKRLSGIKEELAKTAVEGFLQEMYEMRMTNDEIMKILKKEMLETKEAEDE</sequence>
<organism evidence="5 6">
    <name type="scientific">Propionigenium maris DSM 9537</name>
    <dbReference type="NCBI Taxonomy" id="1123000"/>
    <lineage>
        <taxon>Bacteria</taxon>
        <taxon>Fusobacteriati</taxon>
        <taxon>Fusobacteriota</taxon>
        <taxon>Fusobacteriia</taxon>
        <taxon>Fusobacteriales</taxon>
        <taxon>Fusobacteriaceae</taxon>
        <taxon>Propionigenium</taxon>
    </lineage>
</organism>
<name>A0A9W6LLM2_9FUSO</name>
<dbReference type="Gene3D" id="1.10.10.10">
    <property type="entry name" value="Winged helix-like DNA-binding domain superfamily/Winged helix DNA-binding domain"/>
    <property type="match status" value="1"/>
</dbReference>
<comment type="caution">
    <text evidence="5">The sequence shown here is derived from an EMBL/GenBank/DDBJ whole genome shotgun (WGS) entry which is preliminary data.</text>
</comment>
<dbReference type="InterPro" id="IPR000524">
    <property type="entry name" value="Tscrpt_reg_HTH_GntR"/>
</dbReference>
<dbReference type="PROSITE" id="PS50949">
    <property type="entry name" value="HTH_GNTR"/>
    <property type="match status" value="1"/>
</dbReference>
<dbReference type="SUPFAM" id="SSF46785">
    <property type="entry name" value="Winged helix' DNA-binding domain"/>
    <property type="match status" value="1"/>
</dbReference>
<keyword evidence="1" id="KW-0805">Transcription regulation</keyword>
<feature type="domain" description="HTH gntR-type" evidence="4">
    <location>
        <begin position="7"/>
        <end position="75"/>
    </location>
</feature>
<evidence type="ECO:0000259" key="4">
    <source>
        <dbReference type="PROSITE" id="PS50949"/>
    </source>
</evidence>
<dbReference type="GO" id="GO:0003677">
    <property type="term" value="F:DNA binding"/>
    <property type="evidence" value="ECO:0007669"/>
    <property type="project" value="UniProtKB-KW"/>
</dbReference>
<evidence type="ECO:0000256" key="2">
    <source>
        <dbReference type="ARBA" id="ARBA00023125"/>
    </source>
</evidence>
<dbReference type="InterPro" id="IPR036390">
    <property type="entry name" value="WH_DNA-bd_sf"/>
</dbReference>
<proteinExistence type="predicted"/>
<dbReference type="InterPro" id="IPR036388">
    <property type="entry name" value="WH-like_DNA-bd_sf"/>
</dbReference>
<keyword evidence="6" id="KW-1185">Reference proteome</keyword>
<dbReference type="PANTHER" id="PTHR38445:SF6">
    <property type="entry name" value="GNTR-FAMILY TRANSCRIPTIONAL REGULATOR"/>
    <property type="match status" value="1"/>
</dbReference>
<dbReference type="Pfam" id="PF00392">
    <property type="entry name" value="GntR"/>
    <property type="match status" value="1"/>
</dbReference>
<evidence type="ECO:0000313" key="6">
    <source>
        <dbReference type="Proteomes" id="UP001144471"/>
    </source>
</evidence>
<dbReference type="AlphaFoldDB" id="A0A9W6LLM2"/>
<evidence type="ECO:0000313" key="5">
    <source>
        <dbReference type="EMBL" id="GLI54874.1"/>
    </source>
</evidence>
<dbReference type="RefSeq" id="WP_281832996.1">
    <property type="nucleotide sequence ID" value="NZ_BSDY01000002.1"/>
</dbReference>
<dbReference type="CDD" id="cd07377">
    <property type="entry name" value="WHTH_GntR"/>
    <property type="match status" value="1"/>
</dbReference>
<dbReference type="Proteomes" id="UP001144471">
    <property type="component" value="Unassembled WGS sequence"/>
</dbReference>
<dbReference type="EMBL" id="BSDY01000002">
    <property type="protein sequence ID" value="GLI54874.1"/>
    <property type="molecule type" value="Genomic_DNA"/>
</dbReference>
<dbReference type="SMART" id="SM00345">
    <property type="entry name" value="HTH_GNTR"/>
    <property type="match status" value="1"/>
</dbReference>
<accession>A0A9W6LLM2</accession>